<reference evidence="3 4" key="1">
    <citation type="submission" date="2020-08" db="EMBL/GenBank/DDBJ databases">
        <title>Genomic Encyclopedia of Type Strains, Phase III (KMG-III): the genomes of soil and plant-associated and newly described type strains.</title>
        <authorList>
            <person name="Whitman W."/>
        </authorList>
    </citation>
    <scope>NUCLEOTIDE SEQUENCE [LARGE SCALE GENOMIC DNA]</scope>
    <source>
        <strain evidence="3 4">CECT 7015</strain>
    </source>
</reference>
<dbReference type="CDD" id="cd06558">
    <property type="entry name" value="crotonase-like"/>
    <property type="match status" value="1"/>
</dbReference>
<proteinExistence type="inferred from homology"/>
<dbReference type="PROSITE" id="PS00166">
    <property type="entry name" value="ENOYL_COA_HYDRATASE"/>
    <property type="match status" value="1"/>
</dbReference>
<dbReference type="SUPFAM" id="SSF52096">
    <property type="entry name" value="ClpP/crotonase"/>
    <property type="match status" value="1"/>
</dbReference>
<gene>
    <name evidence="3" type="ORF">FHS21_004813</name>
</gene>
<dbReference type="InterPro" id="IPR001753">
    <property type="entry name" value="Enoyl-CoA_hydra/iso"/>
</dbReference>
<dbReference type="Proteomes" id="UP000554520">
    <property type="component" value="Unassembled WGS sequence"/>
</dbReference>
<dbReference type="RefSeq" id="WP_183664140.1">
    <property type="nucleotide sequence ID" value="NZ_JACHXN010000019.1"/>
</dbReference>
<dbReference type="PANTHER" id="PTHR43459:SF1">
    <property type="entry name" value="EG:BACN32G11.4 PROTEIN"/>
    <property type="match status" value="1"/>
</dbReference>
<evidence type="ECO:0000313" key="3">
    <source>
        <dbReference type="EMBL" id="MBB3148366.1"/>
    </source>
</evidence>
<feature type="region of interest" description="Disordered" evidence="2">
    <location>
        <begin position="1"/>
        <end position="20"/>
    </location>
</feature>
<comment type="similarity">
    <text evidence="1">Belongs to the enoyl-CoA hydratase/isomerase family.</text>
</comment>
<dbReference type="InterPro" id="IPR018376">
    <property type="entry name" value="Enoyl-CoA_hyd/isom_CS"/>
</dbReference>
<protein>
    <submittedName>
        <fullName evidence="3">Enoyl-CoA hydratase/carnithine racemase</fullName>
    </submittedName>
</protein>
<dbReference type="GO" id="GO:0003824">
    <property type="term" value="F:catalytic activity"/>
    <property type="evidence" value="ECO:0007669"/>
    <property type="project" value="InterPro"/>
</dbReference>
<keyword evidence="4" id="KW-1185">Reference proteome</keyword>
<dbReference type="Gene3D" id="3.90.226.10">
    <property type="entry name" value="2-enoyl-CoA Hydratase, Chain A, domain 1"/>
    <property type="match status" value="1"/>
</dbReference>
<dbReference type="EMBL" id="JACHXN010000019">
    <property type="protein sequence ID" value="MBB3148366.1"/>
    <property type="molecule type" value="Genomic_DNA"/>
</dbReference>
<accession>A0A839UBC5</accession>
<dbReference type="AlphaFoldDB" id="A0A839UBC5"/>
<evidence type="ECO:0000256" key="2">
    <source>
        <dbReference type="SAM" id="MobiDB-lite"/>
    </source>
</evidence>
<evidence type="ECO:0000313" key="4">
    <source>
        <dbReference type="Proteomes" id="UP000554520"/>
    </source>
</evidence>
<sequence>MPESGPGGQPGTGIPTDYSPPVTFDALRSSSHATVDRGNIKTIGREMSTSFTTLHVTHTNRVAHAVIDAPPINLIGPEFISELVRLIEYAENSDCRVVVFSSADRDYFIPHVDMTKVREYREAAAKLAGDASIGLLFRYMSEAKFVTIAQIEGRVRGAGSEFILACDMRFAAKETAVFSQIEAAFGLIPGAGAVQHLSRLMGRGRALEAMLGAQDYSADLAERYGWINRSLPKAELAGFVSTLAQRIASFPVEGINDIRESCNAITLGSAEAYRKDSDLFGLGVARPETQARVRAAMQAGLQTRDAEFSIEGIIRVLGNH</sequence>
<organism evidence="3 4">
    <name type="scientific">Phyllobacterium trifolii</name>
    <dbReference type="NCBI Taxonomy" id="300193"/>
    <lineage>
        <taxon>Bacteria</taxon>
        <taxon>Pseudomonadati</taxon>
        <taxon>Pseudomonadota</taxon>
        <taxon>Alphaproteobacteria</taxon>
        <taxon>Hyphomicrobiales</taxon>
        <taxon>Phyllobacteriaceae</taxon>
        <taxon>Phyllobacterium</taxon>
    </lineage>
</organism>
<dbReference type="InterPro" id="IPR029045">
    <property type="entry name" value="ClpP/crotonase-like_dom_sf"/>
</dbReference>
<feature type="compositionally biased region" description="Gly residues" evidence="2">
    <location>
        <begin position="1"/>
        <end position="11"/>
    </location>
</feature>
<dbReference type="PANTHER" id="PTHR43459">
    <property type="entry name" value="ENOYL-COA HYDRATASE"/>
    <property type="match status" value="1"/>
</dbReference>
<name>A0A839UBC5_9HYPH</name>
<comment type="caution">
    <text evidence="3">The sequence shown here is derived from an EMBL/GenBank/DDBJ whole genome shotgun (WGS) entry which is preliminary data.</text>
</comment>
<dbReference type="Pfam" id="PF00378">
    <property type="entry name" value="ECH_1"/>
    <property type="match status" value="1"/>
</dbReference>
<evidence type="ECO:0000256" key="1">
    <source>
        <dbReference type="RuleBase" id="RU003707"/>
    </source>
</evidence>